<comment type="similarity">
    <text evidence="2">Belongs to the ABC transporter superfamily.</text>
</comment>
<dbReference type="GO" id="GO:0046677">
    <property type="term" value="P:response to antibiotic"/>
    <property type="evidence" value="ECO:0007669"/>
    <property type="project" value="UniProtKB-KW"/>
</dbReference>
<dbReference type="InterPro" id="IPR050763">
    <property type="entry name" value="ABC_transporter_ATP-binding"/>
</dbReference>
<dbReference type="EMBL" id="AKFS01000057">
    <property type="protein sequence ID" value="EJF47967.1"/>
    <property type="molecule type" value="Genomic_DNA"/>
</dbReference>
<comment type="caution">
    <text evidence="8">The sequence shown here is derived from an EMBL/GenBank/DDBJ whole genome shotgun (WGS) entry which is preliminary data.</text>
</comment>
<keyword evidence="3" id="KW-0813">Transport</keyword>
<dbReference type="OrthoDB" id="9804819at2"/>
<evidence type="ECO:0000256" key="2">
    <source>
        <dbReference type="ARBA" id="ARBA00005417"/>
    </source>
</evidence>
<evidence type="ECO:0000256" key="6">
    <source>
        <dbReference type="ARBA" id="ARBA00023251"/>
    </source>
</evidence>
<comment type="subcellular location">
    <subcellularLocation>
        <location evidence="1">Cell membrane</location>
        <topology evidence="1">Peripheral membrane protein</topology>
    </subcellularLocation>
</comment>
<gene>
    <name evidence="8" type="ORF">HMPREF1317_0516</name>
</gene>
<dbReference type="AlphaFoldDB" id="J0NSZ2"/>
<reference evidence="8 9" key="1">
    <citation type="submission" date="2012-05" db="EMBL/GenBank/DDBJ databases">
        <authorList>
            <person name="Harkins D.M."/>
            <person name="Madupu R."/>
            <person name="Durkin A.S."/>
            <person name="Torralba M."/>
            <person name="Methe B."/>
            <person name="Sutton G.G."/>
            <person name="Nelson K.E."/>
        </authorList>
    </citation>
    <scope>NUCLEOTIDE SEQUENCE [LARGE SCALE GENOMIC DNA]</scope>
    <source>
        <strain evidence="8 9">F0490</strain>
    </source>
</reference>
<protein>
    <submittedName>
        <fullName evidence="8">ABC transporter, ATP-binding protein</fullName>
    </submittedName>
</protein>
<dbReference type="Pfam" id="PF00005">
    <property type="entry name" value="ABC_tran"/>
    <property type="match status" value="1"/>
</dbReference>
<keyword evidence="4" id="KW-0547">Nucleotide-binding</keyword>
<dbReference type="PANTHER" id="PTHR42711">
    <property type="entry name" value="ABC TRANSPORTER ATP-BINDING PROTEIN"/>
    <property type="match status" value="1"/>
</dbReference>
<evidence type="ECO:0000256" key="3">
    <source>
        <dbReference type="ARBA" id="ARBA00022448"/>
    </source>
</evidence>
<dbReference type="GO" id="GO:0005886">
    <property type="term" value="C:plasma membrane"/>
    <property type="evidence" value="ECO:0007669"/>
    <property type="project" value="UniProtKB-SubCell"/>
</dbReference>
<dbReference type="Gene3D" id="3.40.50.300">
    <property type="entry name" value="P-loop containing nucleotide triphosphate hydrolases"/>
    <property type="match status" value="1"/>
</dbReference>
<dbReference type="InterPro" id="IPR003593">
    <property type="entry name" value="AAA+_ATPase"/>
</dbReference>
<dbReference type="RefSeq" id="WP_005868145.1">
    <property type="nucleotide sequence ID" value="NZ_AKFS01000057.1"/>
</dbReference>
<evidence type="ECO:0000259" key="7">
    <source>
        <dbReference type="PROSITE" id="PS50893"/>
    </source>
</evidence>
<keyword evidence="9" id="KW-1185">Reference proteome</keyword>
<keyword evidence="6" id="KW-0046">Antibiotic resistance</keyword>
<evidence type="ECO:0000313" key="8">
    <source>
        <dbReference type="EMBL" id="EJF47967.1"/>
    </source>
</evidence>
<evidence type="ECO:0000256" key="5">
    <source>
        <dbReference type="ARBA" id="ARBA00022840"/>
    </source>
</evidence>
<name>J0NSZ2_9ACTO</name>
<dbReference type="GO" id="GO:0016887">
    <property type="term" value="F:ATP hydrolysis activity"/>
    <property type="evidence" value="ECO:0007669"/>
    <property type="project" value="InterPro"/>
</dbReference>
<sequence length="309" mass="33248">MPGSESGAPALHLRAVRKSYGDHEVLRGVDLDVTRGQVLGLLGRNGAGKSTLIEIMCGLRSADSGTVSVCGADPAKERVGQHIGYAPQDLGVYPDLTVAQNLSFYGQLQGLSRKRARTRTVEVMELLGLEEQCSKRAKHLSGGQRRRLHAGMAIMHEPEVVFMDEPTVGADVEARSRILRAVRSLAEAGAAVVYTSHYLAEFEELGADIAILEGGRVVVSGTLERVVADHSRASIALGFARNPRPMDGWQNEDRWLRREGDIPNPGALIADALASPALRGNRLEDVRIGQAGLQSAYLAIVGEEEQDNA</sequence>
<dbReference type="InterPro" id="IPR027417">
    <property type="entry name" value="P-loop_NTPase"/>
</dbReference>
<evidence type="ECO:0000313" key="9">
    <source>
        <dbReference type="Proteomes" id="UP000004578"/>
    </source>
</evidence>
<dbReference type="SUPFAM" id="SSF52540">
    <property type="entry name" value="P-loop containing nucleoside triphosphate hydrolases"/>
    <property type="match status" value="1"/>
</dbReference>
<organism evidence="8 9">
    <name type="scientific">Schaalia georgiae F0490</name>
    <dbReference type="NCBI Taxonomy" id="1125717"/>
    <lineage>
        <taxon>Bacteria</taxon>
        <taxon>Bacillati</taxon>
        <taxon>Actinomycetota</taxon>
        <taxon>Actinomycetes</taxon>
        <taxon>Actinomycetales</taxon>
        <taxon>Actinomycetaceae</taxon>
        <taxon>Schaalia</taxon>
    </lineage>
</organism>
<dbReference type="PROSITE" id="PS50893">
    <property type="entry name" value="ABC_TRANSPORTER_2"/>
    <property type="match status" value="1"/>
</dbReference>
<dbReference type="CDD" id="cd03230">
    <property type="entry name" value="ABC_DR_subfamily_A"/>
    <property type="match status" value="1"/>
</dbReference>
<evidence type="ECO:0000256" key="4">
    <source>
        <dbReference type="ARBA" id="ARBA00022741"/>
    </source>
</evidence>
<evidence type="ECO:0000256" key="1">
    <source>
        <dbReference type="ARBA" id="ARBA00004202"/>
    </source>
</evidence>
<dbReference type="Proteomes" id="UP000004578">
    <property type="component" value="Unassembled WGS sequence"/>
</dbReference>
<dbReference type="PATRIC" id="fig|1125717.3.peg.365"/>
<dbReference type="InterPro" id="IPR003439">
    <property type="entry name" value="ABC_transporter-like_ATP-bd"/>
</dbReference>
<proteinExistence type="inferred from homology"/>
<dbReference type="GO" id="GO:0005524">
    <property type="term" value="F:ATP binding"/>
    <property type="evidence" value="ECO:0007669"/>
    <property type="project" value="UniProtKB-KW"/>
</dbReference>
<keyword evidence="5 8" id="KW-0067">ATP-binding</keyword>
<dbReference type="PANTHER" id="PTHR42711:SF5">
    <property type="entry name" value="ABC TRANSPORTER ATP-BINDING PROTEIN NATA"/>
    <property type="match status" value="1"/>
</dbReference>
<accession>J0NSZ2</accession>
<dbReference type="SMART" id="SM00382">
    <property type="entry name" value="AAA"/>
    <property type="match status" value="1"/>
</dbReference>
<feature type="domain" description="ABC transporter" evidence="7">
    <location>
        <begin position="11"/>
        <end position="239"/>
    </location>
</feature>